<proteinExistence type="predicted"/>
<keyword evidence="2" id="KW-1185">Reference proteome</keyword>
<organism evidence="1 2">
    <name type="scientific">Rubritalea profundi</name>
    <dbReference type="NCBI Taxonomy" id="1658618"/>
    <lineage>
        <taxon>Bacteria</taxon>
        <taxon>Pseudomonadati</taxon>
        <taxon>Verrucomicrobiota</taxon>
        <taxon>Verrucomicrobiia</taxon>
        <taxon>Verrucomicrobiales</taxon>
        <taxon>Rubritaleaceae</taxon>
        <taxon>Rubritalea</taxon>
    </lineage>
</organism>
<evidence type="ECO:0000313" key="1">
    <source>
        <dbReference type="EMBL" id="PQJ27684.1"/>
    </source>
</evidence>
<comment type="caution">
    <text evidence="1">The sequence shown here is derived from an EMBL/GenBank/DDBJ whole genome shotgun (WGS) entry which is preliminary data.</text>
</comment>
<accession>A0A2S7TZW8</accession>
<dbReference type="Proteomes" id="UP000239907">
    <property type="component" value="Unassembled WGS sequence"/>
</dbReference>
<evidence type="ECO:0000313" key="2">
    <source>
        <dbReference type="Proteomes" id="UP000239907"/>
    </source>
</evidence>
<dbReference type="EMBL" id="MQWA01000001">
    <property type="protein sequence ID" value="PQJ27684.1"/>
    <property type="molecule type" value="Genomic_DNA"/>
</dbReference>
<gene>
    <name evidence="1" type="ORF">BSZ32_03660</name>
</gene>
<name>A0A2S7TZW8_9BACT</name>
<sequence length="91" mass="9993">MTEFGVLAWKTQNLIGAVKQAVLALERGKTIIIDSLCAAKAACACELEDDIDLWDCGRRHFSGYRLDGDWRSFFSCIVVSTSASSDGDLLF</sequence>
<dbReference type="AlphaFoldDB" id="A0A2S7TZW8"/>
<reference evidence="1 2" key="1">
    <citation type="submission" date="2016-12" db="EMBL/GenBank/DDBJ databases">
        <title>Study of bacterial adaptation to deep sea.</title>
        <authorList>
            <person name="Song J."/>
            <person name="Yoshizawa S."/>
            <person name="Kogure K."/>
        </authorList>
    </citation>
    <scope>NUCLEOTIDE SEQUENCE [LARGE SCALE GENOMIC DNA]</scope>
    <source>
        <strain evidence="1 2">SAORIC-165</strain>
    </source>
</reference>
<protein>
    <submittedName>
        <fullName evidence="1">Uncharacterized protein</fullName>
    </submittedName>
</protein>